<keyword evidence="3" id="KW-1185">Reference proteome</keyword>
<protein>
    <submittedName>
        <fullName evidence="2">Uncharacterized protein</fullName>
    </submittedName>
</protein>
<feature type="region of interest" description="Disordered" evidence="1">
    <location>
        <begin position="17"/>
        <end position="50"/>
    </location>
</feature>
<evidence type="ECO:0000313" key="3">
    <source>
        <dbReference type="Proteomes" id="UP001307889"/>
    </source>
</evidence>
<evidence type="ECO:0000313" key="2">
    <source>
        <dbReference type="EMBL" id="BES94810.1"/>
    </source>
</evidence>
<sequence length="81" mass="9021">MEYFRIHNFQDCQDCLASTNYPQTRPASGKRSSNRTEEQPLSSAVNNFPPNHPPPAFLIVALSRSFAFAIPLGALSKLKVE</sequence>
<reference evidence="2 3" key="1">
    <citation type="submission" date="2023-09" db="EMBL/GenBank/DDBJ databases">
        <title>Nesidiocoris tenuis whole genome shotgun sequence.</title>
        <authorList>
            <person name="Shibata T."/>
            <person name="Shimoda M."/>
            <person name="Kobayashi T."/>
            <person name="Uehara T."/>
        </authorList>
    </citation>
    <scope>NUCLEOTIDE SEQUENCE [LARGE SCALE GENOMIC DNA]</scope>
    <source>
        <strain evidence="2 3">Japan</strain>
    </source>
</reference>
<gene>
    <name evidence="2" type="ORF">NTJ_07619</name>
</gene>
<evidence type="ECO:0000256" key="1">
    <source>
        <dbReference type="SAM" id="MobiDB-lite"/>
    </source>
</evidence>
<feature type="compositionally biased region" description="Polar residues" evidence="1">
    <location>
        <begin position="17"/>
        <end position="26"/>
    </location>
</feature>
<proteinExistence type="predicted"/>
<dbReference type="EMBL" id="AP028913">
    <property type="protein sequence ID" value="BES94810.1"/>
    <property type="molecule type" value="Genomic_DNA"/>
</dbReference>
<accession>A0ABN7ARG5</accession>
<name>A0ABN7ARG5_9HEMI</name>
<dbReference type="Proteomes" id="UP001307889">
    <property type="component" value="Chromosome 5"/>
</dbReference>
<organism evidence="2 3">
    <name type="scientific">Nesidiocoris tenuis</name>
    <dbReference type="NCBI Taxonomy" id="355587"/>
    <lineage>
        <taxon>Eukaryota</taxon>
        <taxon>Metazoa</taxon>
        <taxon>Ecdysozoa</taxon>
        <taxon>Arthropoda</taxon>
        <taxon>Hexapoda</taxon>
        <taxon>Insecta</taxon>
        <taxon>Pterygota</taxon>
        <taxon>Neoptera</taxon>
        <taxon>Paraneoptera</taxon>
        <taxon>Hemiptera</taxon>
        <taxon>Heteroptera</taxon>
        <taxon>Panheteroptera</taxon>
        <taxon>Cimicomorpha</taxon>
        <taxon>Miridae</taxon>
        <taxon>Dicyphina</taxon>
        <taxon>Nesidiocoris</taxon>
    </lineage>
</organism>